<dbReference type="HOGENOM" id="CLU_000445_70_50_9"/>
<dbReference type="Gene3D" id="3.20.20.450">
    <property type="entry name" value="EAL domain"/>
    <property type="match status" value="1"/>
</dbReference>
<dbReference type="PATRIC" id="fig|1139996.3.peg.1412"/>
<dbReference type="SMART" id="SM00052">
    <property type="entry name" value="EAL"/>
    <property type="match status" value="1"/>
</dbReference>
<dbReference type="STRING" id="41997.RV16_GL001678"/>
<proteinExistence type="predicted"/>
<feature type="domain" description="GGDEF" evidence="3">
    <location>
        <begin position="194"/>
        <end position="324"/>
    </location>
</feature>
<dbReference type="OrthoDB" id="2624050at2"/>
<evidence type="ECO:0008006" key="6">
    <source>
        <dbReference type="Google" id="ProtNLM"/>
    </source>
</evidence>
<dbReference type="InterPro" id="IPR043128">
    <property type="entry name" value="Rev_trsase/Diguanyl_cyclase"/>
</dbReference>
<dbReference type="InterPro" id="IPR000160">
    <property type="entry name" value="GGDEF_dom"/>
</dbReference>
<dbReference type="PANTHER" id="PTHR33121">
    <property type="entry name" value="CYCLIC DI-GMP PHOSPHODIESTERASE PDEF"/>
    <property type="match status" value="1"/>
</dbReference>
<dbReference type="InterPro" id="IPR000014">
    <property type="entry name" value="PAS"/>
</dbReference>
<dbReference type="Proteomes" id="UP000014136">
    <property type="component" value="Unassembled WGS sequence"/>
</dbReference>
<organism evidence="4 5">
    <name type="scientific">Enterococcus saccharolyticus subsp. saccharolyticus ATCC 43076</name>
    <dbReference type="NCBI Taxonomy" id="1139996"/>
    <lineage>
        <taxon>Bacteria</taxon>
        <taxon>Bacillati</taxon>
        <taxon>Bacillota</taxon>
        <taxon>Bacilli</taxon>
        <taxon>Lactobacillales</taxon>
        <taxon>Enterococcaceae</taxon>
        <taxon>Enterococcus</taxon>
    </lineage>
</organism>
<dbReference type="RefSeq" id="WP_016175226.1">
    <property type="nucleotide sequence ID" value="NZ_KE136389.1"/>
</dbReference>
<keyword evidence="5" id="KW-1185">Reference proteome</keyword>
<dbReference type="InterPro" id="IPR050706">
    <property type="entry name" value="Cyclic-di-GMP_PDE-like"/>
</dbReference>
<evidence type="ECO:0000259" key="3">
    <source>
        <dbReference type="PROSITE" id="PS50887"/>
    </source>
</evidence>
<accession>S0J7P1</accession>
<dbReference type="SMART" id="SM00091">
    <property type="entry name" value="PAS"/>
    <property type="match status" value="1"/>
</dbReference>
<evidence type="ECO:0000259" key="1">
    <source>
        <dbReference type="PROSITE" id="PS50112"/>
    </source>
</evidence>
<dbReference type="SUPFAM" id="SSF141868">
    <property type="entry name" value="EAL domain-like"/>
    <property type="match status" value="1"/>
</dbReference>
<reference evidence="4 5" key="1">
    <citation type="submission" date="2013-03" db="EMBL/GenBank/DDBJ databases">
        <title>The Genome Sequence of Enterococcus saccharolyticus ATCC_43076 (Illumina only assembly).</title>
        <authorList>
            <consortium name="The Broad Institute Genomics Platform"/>
            <consortium name="The Broad Institute Genome Sequencing Center for Infectious Disease"/>
            <person name="Earl A."/>
            <person name="Russ C."/>
            <person name="Gilmore M."/>
            <person name="Surin D."/>
            <person name="Walker B."/>
            <person name="Young S."/>
            <person name="Zeng Q."/>
            <person name="Gargeya S."/>
            <person name="Fitzgerald M."/>
            <person name="Haas B."/>
            <person name="Abouelleil A."/>
            <person name="Allen A.W."/>
            <person name="Alvarado L."/>
            <person name="Arachchi H.M."/>
            <person name="Berlin A.M."/>
            <person name="Chapman S.B."/>
            <person name="Gainer-Dewar J."/>
            <person name="Goldberg J."/>
            <person name="Griggs A."/>
            <person name="Gujja S."/>
            <person name="Hansen M."/>
            <person name="Howarth C."/>
            <person name="Imamovic A."/>
            <person name="Ireland A."/>
            <person name="Larimer J."/>
            <person name="McCowan C."/>
            <person name="Murphy C."/>
            <person name="Pearson M."/>
            <person name="Poon T.W."/>
            <person name="Priest M."/>
            <person name="Roberts A."/>
            <person name="Saif S."/>
            <person name="Shea T."/>
            <person name="Sisk P."/>
            <person name="Sykes S."/>
            <person name="Wortman J."/>
            <person name="Nusbaum C."/>
            <person name="Birren B."/>
        </authorList>
    </citation>
    <scope>NUCLEOTIDE SEQUENCE [LARGE SCALE GENOMIC DNA]</scope>
    <source>
        <strain evidence="4 5">ATCC 43076</strain>
    </source>
</reference>
<dbReference type="CDD" id="cd01948">
    <property type="entry name" value="EAL"/>
    <property type="match status" value="1"/>
</dbReference>
<dbReference type="Gene3D" id="3.30.450.20">
    <property type="entry name" value="PAS domain"/>
    <property type="match status" value="1"/>
</dbReference>
<evidence type="ECO:0000313" key="4">
    <source>
        <dbReference type="EMBL" id="EOT28909.1"/>
    </source>
</evidence>
<name>S0J7P1_9ENTE</name>
<dbReference type="eggNOG" id="COG5001">
    <property type="taxonomic scope" value="Bacteria"/>
</dbReference>
<dbReference type="InterPro" id="IPR035965">
    <property type="entry name" value="PAS-like_dom_sf"/>
</dbReference>
<feature type="domain" description="PAS" evidence="1">
    <location>
        <begin position="39"/>
        <end position="93"/>
    </location>
</feature>
<dbReference type="Pfam" id="PF00990">
    <property type="entry name" value="GGDEF"/>
    <property type="match status" value="1"/>
</dbReference>
<evidence type="ECO:0000313" key="5">
    <source>
        <dbReference type="Proteomes" id="UP000014136"/>
    </source>
</evidence>
<sequence>MTDEKKPLLEPIPFHFFEEKFESYDQLLRMITQQPFVPEYAAFISMIHLAPIPILFMDDTQKILYINEAGMHLTHKNREEVIGQTLDNIHPTNLHKTDIQRIWKEGTAINGWNGTIDYQHYSGEKRTQWIQFIHFPAPQGKRPYYGLFFLDKIVVRKTDEVTAHLTYTDPVTGLANFNQFAYDSDQIEKHETIQPCAVALFRCSNIAEIAVLYSKNVRKIVTFEMVHRIQELLPEKYKFYRLSREIFCIFAAPLTDIEEFKHLLENIREQLLQPVPVADQTILMDFEIGVAHFPEETTDFCSLLEDAEICLNEHQQKKIIYYSKEMTQKFVKSLKTVAKLTSAIKNDALEMYYQPLFNHEKQIVGAEALLRWNDPELGFVPPNELIKYAEKHGHTSELAYWIFERVFKDKIYETIPNVSINIDVTQVEQPNFFKTIQHLVKKYQVVPQRIILEITEHQAFQESPIAVKVMEDLEGMGFKIALDDFGVGHSALALLGKLPAHIVKVDATFITEQSTQTTNGIIAEHIVALAKHLNLKTCCEGIESENDATLAREIHSDYMQGYLFSRPLAIHDFRQFIENFTISDE</sequence>
<feature type="domain" description="EAL" evidence="2">
    <location>
        <begin position="333"/>
        <end position="581"/>
    </location>
</feature>
<evidence type="ECO:0000259" key="2">
    <source>
        <dbReference type="PROSITE" id="PS50883"/>
    </source>
</evidence>
<dbReference type="Gene3D" id="3.30.70.270">
    <property type="match status" value="1"/>
</dbReference>
<protein>
    <recommendedName>
        <fullName evidence="6">EAL domain-containing protein</fullName>
    </recommendedName>
</protein>
<dbReference type="GO" id="GO:0071111">
    <property type="term" value="F:cyclic-guanylate-specific phosphodiesterase activity"/>
    <property type="evidence" value="ECO:0007669"/>
    <property type="project" value="InterPro"/>
</dbReference>
<dbReference type="AlphaFoldDB" id="S0J7P1"/>
<dbReference type="InterPro" id="IPR035919">
    <property type="entry name" value="EAL_sf"/>
</dbReference>
<dbReference type="InterPro" id="IPR029787">
    <property type="entry name" value="Nucleotide_cyclase"/>
</dbReference>
<dbReference type="SUPFAM" id="SSF55073">
    <property type="entry name" value="Nucleotide cyclase"/>
    <property type="match status" value="1"/>
</dbReference>
<dbReference type="Pfam" id="PF00563">
    <property type="entry name" value="EAL"/>
    <property type="match status" value="1"/>
</dbReference>
<dbReference type="PANTHER" id="PTHR33121:SF71">
    <property type="entry name" value="OXYGEN SENSOR PROTEIN DOSP"/>
    <property type="match status" value="1"/>
</dbReference>
<dbReference type="PROSITE" id="PS50112">
    <property type="entry name" value="PAS"/>
    <property type="match status" value="1"/>
</dbReference>
<dbReference type="CDD" id="cd00130">
    <property type="entry name" value="PAS"/>
    <property type="match status" value="1"/>
</dbReference>
<gene>
    <name evidence="4" type="ORF">OMQ_01431</name>
</gene>
<dbReference type="PROSITE" id="PS50887">
    <property type="entry name" value="GGDEF"/>
    <property type="match status" value="1"/>
</dbReference>
<dbReference type="InterPro" id="IPR001633">
    <property type="entry name" value="EAL_dom"/>
</dbReference>
<dbReference type="SUPFAM" id="SSF55785">
    <property type="entry name" value="PYP-like sensor domain (PAS domain)"/>
    <property type="match status" value="1"/>
</dbReference>
<dbReference type="PROSITE" id="PS50883">
    <property type="entry name" value="EAL"/>
    <property type="match status" value="1"/>
</dbReference>
<dbReference type="Pfam" id="PF13426">
    <property type="entry name" value="PAS_9"/>
    <property type="match status" value="1"/>
</dbReference>
<comment type="caution">
    <text evidence="4">The sequence shown here is derived from an EMBL/GenBank/DDBJ whole genome shotgun (WGS) entry which is preliminary data.</text>
</comment>
<dbReference type="SMART" id="SM00267">
    <property type="entry name" value="GGDEF"/>
    <property type="match status" value="1"/>
</dbReference>
<dbReference type="EMBL" id="AHYT01000005">
    <property type="protein sequence ID" value="EOT28909.1"/>
    <property type="molecule type" value="Genomic_DNA"/>
</dbReference>